<evidence type="ECO:0008006" key="2">
    <source>
        <dbReference type="Google" id="ProtNLM"/>
    </source>
</evidence>
<dbReference type="AlphaFoldDB" id="A0A382JWA2"/>
<dbReference type="EMBL" id="UINC01076675">
    <property type="protein sequence ID" value="SVC16059.1"/>
    <property type="molecule type" value="Genomic_DNA"/>
</dbReference>
<gene>
    <name evidence="1" type="ORF">METZ01_LOCUS268913</name>
</gene>
<organism evidence="1">
    <name type="scientific">marine metagenome</name>
    <dbReference type="NCBI Taxonomy" id="408172"/>
    <lineage>
        <taxon>unclassified sequences</taxon>
        <taxon>metagenomes</taxon>
        <taxon>ecological metagenomes</taxon>
    </lineage>
</organism>
<sequence>MKKLLSITMILIFFISCENAQKSNGFIKGAEGSSWQMGTQASVDLVVELDKYWGVDYDKMRTFFADTVKARFEDGKYYENVDGFIGHVKETMDNPGTQNWGMGGAFSIDLDPTKGGDWVNAWFMVDATDSKPKRRINEWYFVKNGKIHQFSQDKQDRLD</sequence>
<proteinExistence type="predicted"/>
<evidence type="ECO:0000313" key="1">
    <source>
        <dbReference type="EMBL" id="SVC16059.1"/>
    </source>
</evidence>
<accession>A0A382JWA2</accession>
<reference evidence="1" key="1">
    <citation type="submission" date="2018-05" db="EMBL/GenBank/DDBJ databases">
        <authorList>
            <person name="Lanie J.A."/>
            <person name="Ng W.-L."/>
            <person name="Kazmierczak K.M."/>
            <person name="Andrzejewski T.M."/>
            <person name="Davidsen T.M."/>
            <person name="Wayne K.J."/>
            <person name="Tettelin H."/>
            <person name="Glass J.I."/>
            <person name="Rusch D."/>
            <person name="Podicherti R."/>
            <person name="Tsui H.-C.T."/>
            <person name="Winkler M.E."/>
        </authorList>
    </citation>
    <scope>NUCLEOTIDE SEQUENCE</scope>
</reference>
<name>A0A382JWA2_9ZZZZ</name>
<protein>
    <recommendedName>
        <fullName evidence="2">SnoaL-like domain-containing protein</fullName>
    </recommendedName>
</protein>
<dbReference type="PROSITE" id="PS51257">
    <property type="entry name" value="PROKAR_LIPOPROTEIN"/>
    <property type="match status" value="1"/>
</dbReference>